<dbReference type="EMBL" id="CAJOBC010035927">
    <property type="protein sequence ID" value="CAF4116073.1"/>
    <property type="molecule type" value="Genomic_DNA"/>
</dbReference>
<dbReference type="EMBL" id="CAJNOQ010012346">
    <property type="protein sequence ID" value="CAF1298035.1"/>
    <property type="molecule type" value="Genomic_DNA"/>
</dbReference>
<name>A0A815DGK2_9BILA</name>
<dbReference type="Proteomes" id="UP000681722">
    <property type="component" value="Unassembled WGS sequence"/>
</dbReference>
<proteinExistence type="predicted"/>
<reference evidence="3" key="1">
    <citation type="submission" date="2021-02" db="EMBL/GenBank/DDBJ databases">
        <authorList>
            <person name="Nowell W R."/>
        </authorList>
    </citation>
    <scope>NUCLEOTIDE SEQUENCE</scope>
</reference>
<dbReference type="Proteomes" id="UP000682733">
    <property type="component" value="Unassembled WGS sequence"/>
</dbReference>
<evidence type="ECO:0000313" key="5">
    <source>
        <dbReference type="EMBL" id="CAF4116073.1"/>
    </source>
</evidence>
<sequence>MILKTRLDSIELLRTRNNADRRKKFKKSPSLPPTTTSNVSQSSITFCSNTTPKNVTASVAQWTLAHHERYIVDSIQRWCNDNKENLNLNDFTLIDGQQYRLAVKNYLNGTLTADINCDCGNLFILTKSRGKFQLSNYYRHLKAVKSYKVMKEIKNNDKSLTLSINTQSPSIDLSPTPPILSASISSLLTSSSVDHTNSQHNVSTSSITYSGSARAKRRINSTESGSASSLTKKRRTHQDFLYDCHPVGSLGVKWSQVESSGVS</sequence>
<comment type="caution">
    <text evidence="3">The sequence shown here is derived from an EMBL/GenBank/DDBJ whole genome shotgun (WGS) entry which is preliminary data.</text>
</comment>
<dbReference type="Proteomes" id="UP000677228">
    <property type="component" value="Unassembled WGS sequence"/>
</dbReference>
<feature type="compositionally biased region" description="Polar residues" evidence="1">
    <location>
        <begin position="194"/>
        <end position="211"/>
    </location>
</feature>
<organism evidence="3 6">
    <name type="scientific">Didymodactylos carnosus</name>
    <dbReference type="NCBI Taxonomy" id="1234261"/>
    <lineage>
        <taxon>Eukaryota</taxon>
        <taxon>Metazoa</taxon>
        <taxon>Spiralia</taxon>
        <taxon>Gnathifera</taxon>
        <taxon>Rotifera</taxon>
        <taxon>Eurotatoria</taxon>
        <taxon>Bdelloidea</taxon>
        <taxon>Philodinida</taxon>
        <taxon>Philodinidae</taxon>
        <taxon>Didymodactylos</taxon>
    </lineage>
</organism>
<evidence type="ECO:0000313" key="3">
    <source>
        <dbReference type="EMBL" id="CAF1298035.1"/>
    </source>
</evidence>
<evidence type="ECO:0000313" key="6">
    <source>
        <dbReference type="Proteomes" id="UP000663829"/>
    </source>
</evidence>
<feature type="region of interest" description="Disordered" evidence="1">
    <location>
        <begin position="21"/>
        <end position="43"/>
    </location>
</feature>
<feature type="compositionally biased region" description="Polar residues" evidence="1">
    <location>
        <begin position="221"/>
        <end position="230"/>
    </location>
</feature>
<evidence type="ECO:0000313" key="2">
    <source>
        <dbReference type="EMBL" id="CAF1223403.1"/>
    </source>
</evidence>
<feature type="compositionally biased region" description="Polar residues" evidence="1">
    <location>
        <begin position="33"/>
        <end position="43"/>
    </location>
</feature>
<evidence type="ECO:0000256" key="1">
    <source>
        <dbReference type="SAM" id="MobiDB-lite"/>
    </source>
</evidence>
<dbReference type="EMBL" id="CAJNOK010015339">
    <property type="protein sequence ID" value="CAF1223403.1"/>
    <property type="molecule type" value="Genomic_DNA"/>
</dbReference>
<keyword evidence="6" id="KW-1185">Reference proteome</keyword>
<accession>A0A815DGK2</accession>
<dbReference type="EMBL" id="CAJOBA010036880">
    <property type="protein sequence ID" value="CAF4031714.1"/>
    <property type="molecule type" value="Genomic_DNA"/>
</dbReference>
<feature type="region of interest" description="Disordered" evidence="1">
    <location>
        <begin position="194"/>
        <end position="232"/>
    </location>
</feature>
<gene>
    <name evidence="3" type="ORF">GPM918_LOCUS28377</name>
    <name evidence="2" type="ORF">OVA965_LOCUS25029</name>
    <name evidence="5" type="ORF">SRO942_LOCUS28872</name>
    <name evidence="4" type="ORF">TMI583_LOCUS25754</name>
</gene>
<evidence type="ECO:0000313" key="4">
    <source>
        <dbReference type="EMBL" id="CAF4031714.1"/>
    </source>
</evidence>
<protein>
    <submittedName>
        <fullName evidence="3">Uncharacterized protein</fullName>
    </submittedName>
</protein>
<dbReference type="AlphaFoldDB" id="A0A815DGK2"/>
<dbReference type="Proteomes" id="UP000663829">
    <property type="component" value="Unassembled WGS sequence"/>
</dbReference>